<dbReference type="Gene3D" id="1.10.4190.10">
    <property type="entry name" value="Urease accessory protein UreF"/>
    <property type="match status" value="1"/>
</dbReference>
<comment type="similarity">
    <text evidence="3">Belongs to the UreF family.</text>
</comment>
<dbReference type="STRING" id="545501.BN997_03109"/>
<name>A0A0A1MCW5_9BACI</name>
<comment type="subcellular location">
    <subcellularLocation>
        <location evidence="3">Cytoplasm</location>
    </subcellularLocation>
</comment>
<comment type="function">
    <text evidence="3">Required for maturation of urease via the functional incorporation of the urease nickel metallocenter.</text>
</comment>
<dbReference type="EMBL" id="CDGG01000001">
    <property type="protein sequence ID" value="CEI83205.1"/>
    <property type="molecule type" value="Genomic_DNA"/>
</dbReference>
<keyword evidence="1 3" id="KW-0996">Nickel insertion</keyword>
<dbReference type="AlphaFoldDB" id="A0A0A1MCW5"/>
<dbReference type="PANTHER" id="PTHR33620">
    <property type="entry name" value="UREASE ACCESSORY PROTEIN F"/>
    <property type="match status" value="1"/>
</dbReference>
<dbReference type="InterPro" id="IPR038277">
    <property type="entry name" value="UreF_sf"/>
</dbReference>
<evidence type="ECO:0000313" key="5">
    <source>
        <dbReference type="Proteomes" id="UP000040453"/>
    </source>
</evidence>
<sequence length="228" mass="26069">MTNSLLTFVQLCDSNFPIGGFSHSFGLETYIQEDVVKDRISFQEWLDTYFREQVKYTEGLAFQLVCEALCENDLERIWHMDRLLYVQNLPKETREGNTQMGVRMLKLAESLFEYGILANYLKRIKQGKSFGHSAIVFAVIAHYHRIQPREGLGFYLYSLVSNLVQNAVRAIPLGQTDGQKILLESQQLINSVAEEIAALTIADFGIVSPGLEISQMKHEHVKVRIFMS</sequence>
<reference evidence="4 5" key="1">
    <citation type="submission" date="2014-11" db="EMBL/GenBank/DDBJ databases">
        <authorList>
            <person name="Urmite Genomes Urmite Genomes"/>
        </authorList>
    </citation>
    <scope>NUCLEOTIDE SEQUENCE [LARGE SCALE GENOMIC DNA]</scope>
    <source>
        <strain evidence="4 5">Oc5</strain>
    </source>
</reference>
<dbReference type="GO" id="GO:0016151">
    <property type="term" value="F:nickel cation binding"/>
    <property type="evidence" value="ECO:0007669"/>
    <property type="project" value="UniProtKB-UniRule"/>
</dbReference>
<dbReference type="GO" id="GO:0005737">
    <property type="term" value="C:cytoplasm"/>
    <property type="evidence" value="ECO:0007669"/>
    <property type="project" value="UniProtKB-SubCell"/>
</dbReference>
<organism evidence="4 5">
    <name type="scientific">Oceanobacillus oncorhynchi</name>
    <dbReference type="NCBI Taxonomy" id="545501"/>
    <lineage>
        <taxon>Bacteria</taxon>
        <taxon>Bacillati</taxon>
        <taxon>Bacillota</taxon>
        <taxon>Bacilli</taxon>
        <taxon>Bacillales</taxon>
        <taxon>Bacillaceae</taxon>
        <taxon>Oceanobacillus</taxon>
    </lineage>
</organism>
<keyword evidence="3" id="KW-0963">Cytoplasm</keyword>
<dbReference type="PIRSF" id="PIRSF009467">
    <property type="entry name" value="Ureas_acces_UreF"/>
    <property type="match status" value="1"/>
</dbReference>
<accession>A0A0A1MCW5</accession>
<keyword evidence="5" id="KW-1185">Reference proteome</keyword>
<keyword evidence="2 3" id="KW-0143">Chaperone</keyword>
<dbReference type="InterPro" id="IPR002639">
    <property type="entry name" value="UreF"/>
</dbReference>
<evidence type="ECO:0000256" key="3">
    <source>
        <dbReference type="HAMAP-Rule" id="MF_01385"/>
    </source>
</evidence>
<dbReference type="Pfam" id="PF01730">
    <property type="entry name" value="UreF"/>
    <property type="match status" value="1"/>
</dbReference>
<dbReference type="OrthoDB" id="9798772at2"/>
<dbReference type="Proteomes" id="UP000040453">
    <property type="component" value="Unassembled WGS sequence"/>
</dbReference>
<dbReference type="RefSeq" id="WP_042533492.1">
    <property type="nucleotide sequence ID" value="NZ_CDGG01000001.1"/>
</dbReference>
<proteinExistence type="inferred from homology"/>
<protein>
    <recommendedName>
        <fullName evidence="3">Urease accessory protein UreF</fullName>
    </recommendedName>
</protein>
<evidence type="ECO:0000256" key="2">
    <source>
        <dbReference type="ARBA" id="ARBA00023186"/>
    </source>
</evidence>
<evidence type="ECO:0000256" key="1">
    <source>
        <dbReference type="ARBA" id="ARBA00022988"/>
    </source>
</evidence>
<dbReference type="HAMAP" id="MF_01385">
    <property type="entry name" value="UreF"/>
    <property type="match status" value="1"/>
</dbReference>
<comment type="subunit">
    <text evidence="3">UreD, UreF and UreG form a complex that acts as a GTP-hydrolysis-dependent molecular chaperone, activating the urease apoprotein by helping to assemble the nickel containing metallocenter of UreC. The UreE protein probably delivers the nickel.</text>
</comment>
<dbReference type="PANTHER" id="PTHR33620:SF1">
    <property type="entry name" value="UREASE ACCESSORY PROTEIN F"/>
    <property type="match status" value="1"/>
</dbReference>
<gene>
    <name evidence="3 4" type="primary">ureF</name>
    <name evidence="4" type="ORF">BN997_03109</name>
</gene>
<evidence type="ECO:0000313" key="4">
    <source>
        <dbReference type="EMBL" id="CEI83205.1"/>
    </source>
</evidence>